<dbReference type="EMBL" id="CP018889">
    <property type="protein sequence ID" value="AUI69648.1"/>
    <property type="molecule type" value="Genomic_DNA"/>
</dbReference>
<dbReference type="PANTHER" id="PTHR42673">
    <property type="entry name" value="MALEYLACETOACETATE ISOMERASE"/>
    <property type="match status" value="1"/>
</dbReference>
<dbReference type="Gene3D" id="1.20.1050.10">
    <property type="match status" value="1"/>
</dbReference>
<dbReference type="KEGG" id="blep:AL038_10525"/>
<dbReference type="RefSeq" id="WP_062152616.1">
    <property type="nucleotide sequence ID" value="NZ_CP012373.2"/>
</dbReference>
<dbReference type="Proteomes" id="UP000234271">
    <property type="component" value="Chromosome"/>
</dbReference>
<dbReference type="PROSITE" id="PS50404">
    <property type="entry name" value="GST_NTER"/>
    <property type="match status" value="1"/>
</dbReference>
<keyword evidence="3" id="KW-1185">Reference proteome</keyword>
<dbReference type="SUPFAM" id="SSF52833">
    <property type="entry name" value="Thioredoxin-like"/>
    <property type="match status" value="1"/>
</dbReference>
<dbReference type="OrthoDB" id="9799538at2"/>
<dbReference type="InterPro" id="IPR036282">
    <property type="entry name" value="Glutathione-S-Trfase_C_sf"/>
</dbReference>
<evidence type="ECO:0000313" key="3">
    <source>
        <dbReference type="Proteomes" id="UP000234271"/>
    </source>
</evidence>
<dbReference type="Pfam" id="PF13409">
    <property type="entry name" value="GST_N_2"/>
    <property type="match status" value="1"/>
</dbReference>
<evidence type="ECO:0000313" key="2">
    <source>
        <dbReference type="EMBL" id="AUI69648.1"/>
    </source>
</evidence>
<dbReference type="GO" id="GO:0016034">
    <property type="term" value="F:maleylacetoacetate isomerase activity"/>
    <property type="evidence" value="ECO:0007669"/>
    <property type="project" value="TreeGrafter"/>
</dbReference>
<dbReference type="AlphaFoldDB" id="A0A2N9YGK1"/>
<dbReference type="GO" id="GO:0006749">
    <property type="term" value="P:glutathione metabolic process"/>
    <property type="evidence" value="ECO:0007669"/>
    <property type="project" value="TreeGrafter"/>
</dbReference>
<accession>A0A2N9YGK1</accession>
<protein>
    <submittedName>
        <fullName evidence="2">Glutathione S-transferase</fullName>
    </submittedName>
</protein>
<feature type="domain" description="GST N-terminal" evidence="1">
    <location>
        <begin position="4"/>
        <end position="84"/>
    </location>
</feature>
<dbReference type="Pfam" id="PF13410">
    <property type="entry name" value="GST_C_2"/>
    <property type="match status" value="1"/>
</dbReference>
<dbReference type="InterPro" id="IPR036249">
    <property type="entry name" value="Thioredoxin-like_sf"/>
</dbReference>
<dbReference type="STRING" id="288004.AL038_10525"/>
<name>A0A2N9YGK1_9GAMM</name>
<dbReference type="GO" id="GO:0004364">
    <property type="term" value="F:glutathione transferase activity"/>
    <property type="evidence" value="ECO:0007669"/>
    <property type="project" value="TreeGrafter"/>
</dbReference>
<sequence>MSSTCLIIGNKKYSSWSLRPWLFARYFNIPFEEIRLSLYVPSFYTQILQYSPSGRVPVLHDAGRIIWDSLAICEYLNETHLAGKGLPSDGDARAVARSVSAEMHAGFAELRKELPLNCAYDKGAVSISDSAQQEVHRICEIWRTCRMKYGQNGHFLFGDFSIADAMYAPVVLRFASYAVKLETIEQTYLETILALPALQAWISAGKAETEVLLSQER</sequence>
<dbReference type="CDD" id="cd03043">
    <property type="entry name" value="GST_N_1"/>
    <property type="match status" value="1"/>
</dbReference>
<gene>
    <name evidence="2" type="ORF">BLE401_13750</name>
</gene>
<keyword evidence="2" id="KW-0808">Transferase</keyword>
<dbReference type="GO" id="GO:0006559">
    <property type="term" value="P:L-phenylalanine catabolic process"/>
    <property type="evidence" value="ECO:0007669"/>
    <property type="project" value="TreeGrafter"/>
</dbReference>
<dbReference type="SUPFAM" id="SSF47616">
    <property type="entry name" value="GST C-terminal domain-like"/>
    <property type="match status" value="1"/>
</dbReference>
<organism evidence="2 3">
    <name type="scientific">Beggiatoa leptomitoformis</name>
    <dbReference type="NCBI Taxonomy" id="288004"/>
    <lineage>
        <taxon>Bacteria</taxon>
        <taxon>Pseudomonadati</taxon>
        <taxon>Pseudomonadota</taxon>
        <taxon>Gammaproteobacteria</taxon>
        <taxon>Thiotrichales</taxon>
        <taxon>Thiotrichaceae</taxon>
        <taxon>Beggiatoa</taxon>
    </lineage>
</organism>
<dbReference type="CDD" id="cd03194">
    <property type="entry name" value="GST_C_3"/>
    <property type="match status" value="1"/>
</dbReference>
<dbReference type="InterPro" id="IPR004045">
    <property type="entry name" value="Glutathione_S-Trfase_N"/>
</dbReference>
<proteinExistence type="predicted"/>
<evidence type="ECO:0000259" key="1">
    <source>
        <dbReference type="PROSITE" id="PS50404"/>
    </source>
</evidence>
<dbReference type="PANTHER" id="PTHR42673:SF4">
    <property type="entry name" value="MALEYLACETOACETATE ISOMERASE"/>
    <property type="match status" value="1"/>
</dbReference>
<reference evidence="3" key="1">
    <citation type="submission" date="2016-12" db="EMBL/GenBank/DDBJ databases">
        <title>Complete Genome Sequence of Beggiatoa leptomitiformis D-401.</title>
        <authorList>
            <person name="Fomenkov A."/>
            <person name="Vincze T."/>
            <person name="Grabovich M."/>
            <person name="Anton B.P."/>
            <person name="Dubinina G."/>
            <person name="Orlova M."/>
            <person name="Belousova E."/>
            <person name="Roberts R.J."/>
        </authorList>
    </citation>
    <scope>NUCLEOTIDE SEQUENCE [LARGE SCALE GENOMIC DNA]</scope>
    <source>
        <strain evidence="3">D-401</strain>
    </source>
</reference>
<dbReference type="Gene3D" id="3.40.30.10">
    <property type="entry name" value="Glutaredoxin"/>
    <property type="match status" value="1"/>
</dbReference>